<dbReference type="Pfam" id="PF25209">
    <property type="entry name" value="Phage_capsid_4"/>
    <property type="match status" value="1"/>
</dbReference>
<dbReference type="EMBL" id="FOJY01000004">
    <property type="protein sequence ID" value="SFA87678.1"/>
    <property type="molecule type" value="Genomic_DNA"/>
</dbReference>
<sequence>MGLTKLTNLINPEVMADMVSAALPKKIKFSPIAKIDDTLAAQPGDTITVPKYAYIGDAEDVAEGVAMGTTVLTASSTHATVKKAGKAVELTDESVLSGYGDPVGEATGQLTLSIAAKVDNDCLTALEGSSLVYDGTAAKIAYAGIVDASSTFEDEVDEGLEKVLFINPKQESTIRKDADFIDKSKSGMDVLVSGTIGTIGGCQIVKSKKVKKIEYEKSENGATTITAENIDTYKAKTLGALAVGDKVDAVAAAYYACPIVVVDSNDPNEASEADGVANEAPAITIYLKRGVEMESDRDILAKTTVLSADEHYTAVLSNESKVVMAKFKA</sequence>
<dbReference type="OrthoDB" id="2065410at2"/>
<protein>
    <submittedName>
        <fullName evidence="1">Major capsid protein, N4-gp56 family</fullName>
    </submittedName>
</protein>
<dbReference type="STRING" id="1120918.SAMN05216249_10461"/>
<dbReference type="RefSeq" id="WP_092870765.1">
    <property type="nucleotide sequence ID" value="NZ_FOJY01000004.1"/>
</dbReference>
<reference evidence="1 2" key="1">
    <citation type="submission" date="2016-10" db="EMBL/GenBank/DDBJ databases">
        <authorList>
            <person name="de Groot N.N."/>
        </authorList>
    </citation>
    <scope>NUCLEOTIDE SEQUENCE [LARGE SCALE GENOMIC DNA]</scope>
    <source>
        <strain evidence="1 2">DSM 5522</strain>
    </source>
</reference>
<dbReference type="SUPFAM" id="SSF56563">
    <property type="entry name" value="Major capsid protein gp5"/>
    <property type="match status" value="1"/>
</dbReference>
<keyword evidence="2" id="KW-1185">Reference proteome</keyword>
<dbReference type="AlphaFoldDB" id="A0A1I0WHG5"/>
<organism evidence="1 2">
    <name type="scientific">Acetitomaculum ruminis DSM 5522</name>
    <dbReference type="NCBI Taxonomy" id="1120918"/>
    <lineage>
        <taxon>Bacteria</taxon>
        <taxon>Bacillati</taxon>
        <taxon>Bacillota</taxon>
        <taxon>Clostridia</taxon>
        <taxon>Lachnospirales</taxon>
        <taxon>Lachnospiraceae</taxon>
        <taxon>Acetitomaculum</taxon>
    </lineage>
</organism>
<evidence type="ECO:0000313" key="1">
    <source>
        <dbReference type="EMBL" id="SFA87678.1"/>
    </source>
</evidence>
<dbReference type="Proteomes" id="UP000198838">
    <property type="component" value="Unassembled WGS sequence"/>
</dbReference>
<evidence type="ECO:0000313" key="2">
    <source>
        <dbReference type="Proteomes" id="UP000198838"/>
    </source>
</evidence>
<accession>A0A1I0WHG5</accession>
<gene>
    <name evidence="1" type="ORF">SAMN05216249_10461</name>
</gene>
<proteinExistence type="predicted"/>
<name>A0A1I0WHG5_9FIRM</name>
<dbReference type="NCBIfam" id="TIGR04387">
    <property type="entry name" value="capsid_maj_N4"/>
    <property type="match status" value="1"/>
</dbReference>